<protein>
    <submittedName>
        <fullName evidence="4">PPOX class F420-dependent oxidoreductase</fullName>
    </submittedName>
</protein>
<evidence type="ECO:0000259" key="3">
    <source>
        <dbReference type="Pfam" id="PF01243"/>
    </source>
</evidence>
<dbReference type="InterPro" id="IPR012349">
    <property type="entry name" value="Split_barrel_FMN-bd"/>
</dbReference>
<feature type="domain" description="Pyridoxamine 5'-phosphate oxidase N-terminal" evidence="3">
    <location>
        <begin position="8"/>
        <end position="126"/>
    </location>
</feature>
<dbReference type="Gene3D" id="2.30.110.10">
    <property type="entry name" value="Electron Transport, Fmn-binding Protein, Chain A"/>
    <property type="match status" value="1"/>
</dbReference>
<evidence type="ECO:0000256" key="2">
    <source>
        <dbReference type="SAM" id="MobiDB-lite"/>
    </source>
</evidence>
<gene>
    <name evidence="4" type="ORF">G9H71_07180</name>
</gene>
<dbReference type="Pfam" id="PF01243">
    <property type="entry name" value="PNPOx_N"/>
    <property type="match status" value="1"/>
</dbReference>
<feature type="region of interest" description="Disordered" evidence="2">
    <location>
        <begin position="127"/>
        <end position="153"/>
    </location>
</feature>
<dbReference type="InterPro" id="IPR011576">
    <property type="entry name" value="Pyridox_Oxase_N"/>
</dbReference>
<comment type="caution">
    <text evidence="4">The sequence shown here is derived from an EMBL/GenBank/DDBJ whole genome shotgun (WGS) entry which is preliminary data.</text>
</comment>
<evidence type="ECO:0000313" key="4">
    <source>
        <dbReference type="EMBL" id="NHC13562.1"/>
    </source>
</evidence>
<keyword evidence="1" id="KW-0560">Oxidoreductase</keyword>
<dbReference type="RefSeq" id="WP_166280128.1">
    <property type="nucleotide sequence ID" value="NZ_JAANNP010000002.1"/>
</dbReference>
<reference evidence="4 5" key="1">
    <citation type="submission" date="2020-03" db="EMBL/GenBank/DDBJ databases">
        <title>Two novel Motilibacter sp.</title>
        <authorList>
            <person name="Liu S."/>
        </authorList>
    </citation>
    <scope>NUCLEOTIDE SEQUENCE [LARGE SCALE GENOMIC DNA]</scope>
    <source>
        <strain evidence="4 5">E257</strain>
    </source>
</reference>
<accession>A0ABX0GV81</accession>
<organism evidence="4 5">
    <name type="scientific">Motilibacter deserti</name>
    <dbReference type="NCBI Taxonomy" id="2714956"/>
    <lineage>
        <taxon>Bacteria</taxon>
        <taxon>Bacillati</taxon>
        <taxon>Actinomycetota</taxon>
        <taxon>Actinomycetes</taxon>
        <taxon>Motilibacterales</taxon>
        <taxon>Motilibacteraceae</taxon>
        <taxon>Motilibacter</taxon>
    </lineage>
</organism>
<dbReference type="InterPro" id="IPR052019">
    <property type="entry name" value="F420H2_bilvrd_red/Heme_oxyg"/>
</dbReference>
<proteinExistence type="predicted"/>
<name>A0ABX0GV81_9ACTN</name>
<dbReference type="PANTHER" id="PTHR35176">
    <property type="entry name" value="HEME OXYGENASE HI_0854-RELATED"/>
    <property type="match status" value="1"/>
</dbReference>
<dbReference type="Proteomes" id="UP000800981">
    <property type="component" value="Unassembled WGS sequence"/>
</dbReference>
<sequence>MSWAPDELPEAALEFLAERHLATLTTLRADGSPHVVPVGFTWDAGRRVARVITGGGTVKALNAAAGRRAVLCQVDGGRWLSLEGVATVRTDAESVAAAEAAYARRYRQPRPNPERVVVELTVDRVLGRATPPAPRQTGQPAPPAADSGGSGSE</sequence>
<evidence type="ECO:0000256" key="1">
    <source>
        <dbReference type="ARBA" id="ARBA00023002"/>
    </source>
</evidence>
<dbReference type="InterPro" id="IPR019920">
    <property type="entry name" value="F420-binding_dom_put"/>
</dbReference>
<dbReference type="NCBIfam" id="TIGR03618">
    <property type="entry name" value="Rv1155_F420"/>
    <property type="match status" value="1"/>
</dbReference>
<dbReference type="SUPFAM" id="SSF50475">
    <property type="entry name" value="FMN-binding split barrel"/>
    <property type="match status" value="1"/>
</dbReference>
<dbReference type="PANTHER" id="PTHR35176:SF1">
    <property type="entry name" value="F420H(2)-DEPENDENT BILIVERDIN REDUCTASE"/>
    <property type="match status" value="1"/>
</dbReference>
<keyword evidence="5" id="KW-1185">Reference proteome</keyword>
<dbReference type="EMBL" id="JAANNP010000002">
    <property type="protein sequence ID" value="NHC13562.1"/>
    <property type="molecule type" value="Genomic_DNA"/>
</dbReference>
<evidence type="ECO:0000313" key="5">
    <source>
        <dbReference type="Proteomes" id="UP000800981"/>
    </source>
</evidence>